<dbReference type="Pfam" id="PF00067">
    <property type="entry name" value="p450"/>
    <property type="match status" value="1"/>
</dbReference>
<dbReference type="EMBL" id="POUA01000100">
    <property type="protein sequence ID" value="PZG45985.1"/>
    <property type="molecule type" value="Genomic_DNA"/>
</dbReference>
<dbReference type="PRINTS" id="PR00385">
    <property type="entry name" value="P450"/>
</dbReference>
<dbReference type="InterPro" id="IPR002397">
    <property type="entry name" value="Cyt_P450_B"/>
</dbReference>
<evidence type="ECO:0000313" key="9">
    <source>
        <dbReference type="Proteomes" id="UP000248544"/>
    </source>
</evidence>
<comment type="similarity">
    <text evidence="1 7">Belongs to the cytochrome P450 family.</text>
</comment>
<dbReference type="PRINTS" id="PR00359">
    <property type="entry name" value="BP450"/>
</dbReference>
<sequence length="401" mass="44591">MKDPIRLPWKARVTRPTPFDPPEIFAELRDERPLRPMTFADGHTGWLATGYDVVKAILADDRFSVRRELAHPPVTMPNAAAQNMFYAPAPPGTFVRQDPPDHTRYRTLLAGRFTLRRMRRLEERITEVAGERLHAMEAAGPPADLVQALARPVPSLLICDLLGIPDRDLATFRQAGDIVLDPASSPEQIQQGYADMLGIFPPLIAGKRVHPTGDLYSDLINGSDLTDQELISIGLLLFAAGNETTSTMIAWGAFTLLEHPDRLQELRRDPSLIDNTVEELLRYLTGPGGMLRTALENVEIGGELIREGQTVELLVGAANHDPARFQRPDAFDITRSPRGHLTFGHGIHQCLGQQLARVQLRITLPALFDRFPGLRLAVPAAEVPIRNDSNFYGVERLPVTW</sequence>
<keyword evidence="5 7" id="KW-0408">Iron</keyword>
<dbReference type="Gene3D" id="1.10.630.10">
    <property type="entry name" value="Cytochrome P450"/>
    <property type="match status" value="1"/>
</dbReference>
<dbReference type="Proteomes" id="UP000248544">
    <property type="component" value="Unassembled WGS sequence"/>
</dbReference>
<dbReference type="InterPro" id="IPR001128">
    <property type="entry name" value="Cyt_P450"/>
</dbReference>
<evidence type="ECO:0000256" key="5">
    <source>
        <dbReference type="ARBA" id="ARBA00023004"/>
    </source>
</evidence>
<evidence type="ECO:0000256" key="1">
    <source>
        <dbReference type="ARBA" id="ARBA00010617"/>
    </source>
</evidence>
<proteinExistence type="inferred from homology"/>
<dbReference type="SUPFAM" id="SSF48264">
    <property type="entry name" value="Cytochrome P450"/>
    <property type="match status" value="1"/>
</dbReference>
<reference evidence="8 9" key="1">
    <citation type="submission" date="2018-01" db="EMBL/GenBank/DDBJ databases">
        <title>Draft genome sequence of Sphaerisporangium sp. 7K107.</title>
        <authorList>
            <person name="Sahin N."/>
            <person name="Saygin H."/>
            <person name="Ay H."/>
        </authorList>
    </citation>
    <scope>NUCLEOTIDE SEQUENCE [LARGE SCALE GENOMIC DNA]</scope>
    <source>
        <strain evidence="8 9">7K107</strain>
    </source>
</reference>
<evidence type="ECO:0000256" key="2">
    <source>
        <dbReference type="ARBA" id="ARBA00022617"/>
    </source>
</evidence>
<dbReference type="PANTHER" id="PTHR46696">
    <property type="entry name" value="P450, PUTATIVE (EUROFUNG)-RELATED"/>
    <property type="match status" value="1"/>
</dbReference>
<keyword evidence="4 7" id="KW-0560">Oxidoreductase</keyword>
<evidence type="ECO:0000256" key="7">
    <source>
        <dbReference type="RuleBase" id="RU000461"/>
    </source>
</evidence>
<evidence type="ECO:0000313" key="8">
    <source>
        <dbReference type="EMBL" id="PZG45985.1"/>
    </source>
</evidence>
<protein>
    <submittedName>
        <fullName evidence="8">Cytochrome P450</fullName>
    </submittedName>
</protein>
<dbReference type="GO" id="GO:0005506">
    <property type="term" value="F:iron ion binding"/>
    <property type="evidence" value="ECO:0007669"/>
    <property type="project" value="InterPro"/>
</dbReference>
<keyword evidence="2 7" id="KW-0349">Heme</keyword>
<dbReference type="AlphaFoldDB" id="A0A2W2H1S0"/>
<keyword evidence="9" id="KW-1185">Reference proteome</keyword>
<dbReference type="GO" id="GO:0004497">
    <property type="term" value="F:monooxygenase activity"/>
    <property type="evidence" value="ECO:0007669"/>
    <property type="project" value="UniProtKB-KW"/>
</dbReference>
<dbReference type="FunFam" id="1.10.630.10:FF:000018">
    <property type="entry name" value="Cytochrome P450 monooxygenase"/>
    <property type="match status" value="1"/>
</dbReference>
<dbReference type="RefSeq" id="WP_111167781.1">
    <property type="nucleotide sequence ID" value="NZ_POUA01000100.1"/>
</dbReference>
<name>A0A2W2H1S0_9ACTN</name>
<organism evidence="8 9">
    <name type="scientific">Spongiactinospora gelatinilytica</name>
    <dbReference type="NCBI Taxonomy" id="2666298"/>
    <lineage>
        <taxon>Bacteria</taxon>
        <taxon>Bacillati</taxon>
        <taxon>Actinomycetota</taxon>
        <taxon>Actinomycetes</taxon>
        <taxon>Streptosporangiales</taxon>
        <taxon>Streptosporangiaceae</taxon>
        <taxon>Spongiactinospora</taxon>
    </lineage>
</organism>
<evidence type="ECO:0000256" key="4">
    <source>
        <dbReference type="ARBA" id="ARBA00023002"/>
    </source>
</evidence>
<keyword evidence="6 7" id="KW-0503">Monooxygenase</keyword>
<keyword evidence="3 7" id="KW-0479">Metal-binding</keyword>
<evidence type="ECO:0000256" key="6">
    <source>
        <dbReference type="ARBA" id="ARBA00023033"/>
    </source>
</evidence>
<dbReference type="InterPro" id="IPR036396">
    <property type="entry name" value="Cyt_P450_sf"/>
</dbReference>
<dbReference type="PANTHER" id="PTHR46696:SF1">
    <property type="entry name" value="CYTOCHROME P450 YJIB-RELATED"/>
    <property type="match status" value="1"/>
</dbReference>
<comment type="caution">
    <text evidence="8">The sequence shown here is derived from an EMBL/GenBank/DDBJ whole genome shotgun (WGS) entry which is preliminary data.</text>
</comment>
<evidence type="ECO:0000256" key="3">
    <source>
        <dbReference type="ARBA" id="ARBA00022723"/>
    </source>
</evidence>
<dbReference type="CDD" id="cd11030">
    <property type="entry name" value="CYP105-like"/>
    <property type="match status" value="1"/>
</dbReference>
<dbReference type="GO" id="GO:0020037">
    <property type="term" value="F:heme binding"/>
    <property type="evidence" value="ECO:0007669"/>
    <property type="project" value="InterPro"/>
</dbReference>
<accession>A0A2W2H1S0</accession>
<dbReference type="InterPro" id="IPR017972">
    <property type="entry name" value="Cyt_P450_CS"/>
</dbReference>
<dbReference type="PROSITE" id="PS00086">
    <property type="entry name" value="CYTOCHROME_P450"/>
    <property type="match status" value="1"/>
</dbReference>
<gene>
    <name evidence="8" type="ORF">C1I98_14905</name>
</gene>
<dbReference type="GO" id="GO:0016705">
    <property type="term" value="F:oxidoreductase activity, acting on paired donors, with incorporation or reduction of molecular oxygen"/>
    <property type="evidence" value="ECO:0007669"/>
    <property type="project" value="InterPro"/>
</dbReference>